<protein>
    <submittedName>
        <fullName evidence="3">Transcriptional regulator ATRX isoform X2</fullName>
    </submittedName>
</protein>
<feature type="compositionally biased region" description="Basic and acidic residues" evidence="1">
    <location>
        <begin position="185"/>
        <end position="227"/>
    </location>
</feature>
<dbReference type="PANTHER" id="PTHR35499">
    <property type="entry name" value="OS05G0128300 PROTEIN"/>
    <property type="match status" value="1"/>
</dbReference>
<feature type="compositionally biased region" description="Low complexity" evidence="1">
    <location>
        <begin position="281"/>
        <end position="293"/>
    </location>
</feature>
<dbReference type="EMBL" id="QPKB01000003">
    <property type="protein sequence ID" value="RWR78816.1"/>
    <property type="molecule type" value="Genomic_DNA"/>
</dbReference>
<sequence length="426" mass="47948">MKFSSSSSSTPYNGVSMQNSNDAAAGCLSGIFRRFLCGNLSVRYFNHSKETDREDTENFQDVVAEEKIKPSPSIVARLMGLDSMPELGSIPLVSNPDSIGRSRSVNSINNWLEFGPNQRLHRRVRPTLSFREVPTFLQEENQDFILLCFGSDGGEKPTMSESKELKSEMGFSEELKADMGFGELKEKRRESCKSKAKERKKESRAEKKERGRDRRPSSRKIIPEMRIESNSIETGIAMPPSKREIYKKPSSKSPRNHKEIAEIMKLTKKKKGVTLDKRVESNSSSENSSPVSVLDSPFDTHNDFLNDSEAPTASDESRRKLSLPSSHGSQISSSNEKEVKPKNNVDGERRKKRLNTLSSSDVWREICLMAGDDMKKLNWVSVGVSKCEDVEEIGIEFEVQILDSLLHDTVEELSQLGKVDLLCKLN</sequence>
<dbReference type="InterPro" id="IPR032795">
    <property type="entry name" value="DUF3741-assoc"/>
</dbReference>
<accession>A0A3S3N128</accession>
<reference evidence="3 4" key="1">
    <citation type="journal article" date="2019" name="Nat. Plants">
        <title>Stout camphor tree genome fills gaps in understanding of flowering plant genome evolution.</title>
        <authorList>
            <person name="Chaw S.M."/>
            <person name="Liu Y.C."/>
            <person name="Wu Y.W."/>
            <person name="Wang H.Y."/>
            <person name="Lin C.I."/>
            <person name="Wu C.S."/>
            <person name="Ke H.M."/>
            <person name="Chang L.Y."/>
            <person name="Hsu C.Y."/>
            <person name="Yang H.T."/>
            <person name="Sudianto E."/>
            <person name="Hsu M.H."/>
            <person name="Wu K.P."/>
            <person name="Wang L.N."/>
            <person name="Leebens-Mack J.H."/>
            <person name="Tsai I.J."/>
        </authorList>
    </citation>
    <scope>NUCLEOTIDE SEQUENCE [LARGE SCALE GENOMIC DNA]</scope>
    <source>
        <strain evidence="4">cv. Chaw 1501</strain>
        <tissue evidence="3">Young leaves</tissue>
    </source>
</reference>
<comment type="caution">
    <text evidence="3">The sequence shown here is derived from an EMBL/GenBank/DDBJ whole genome shotgun (WGS) entry which is preliminary data.</text>
</comment>
<dbReference type="AlphaFoldDB" id="A0A3S3N128"/>
<evidence type="ECO:0000313" key="3">
    <source>
        <dbReference type="EMBL" id="RWR78816.1"/>
    </source>
</evidence>
<dbReference type="PANTHER" id="PTHR35499:SF1">
    <property type="entry name" value="DUF3741 DOMAIN-CONTAINING PROTEIN"/>
    <property type="match status" value="1"/>
</dbReference>
<dbReference type="Pfam" id="PF14383">
    <property type="entry name" value="VARLMGL"/>
    <property type="match status" value="1"/>
</dbReference>
<organism evidence="3 4">
    <name type="scientific">Cinnamomum micranthum f. kanehirae</name>
    <dbReference type="NCBI Taxonomy" id="337451"/>
    <lineage>
        <taxon>Eukaryota</taxon>
        <taxon>Viridiplantae</taxon>
        <taxon>Streptophyta</taxon>
        <taxon>Embryophyta</taxon>
        <taxon>Tracheophyta</taxon>
        <taxon>Spermatophyta</taxon>
        <taxon>Magnoliopsida</taxon>
        <taxon>Magnoliidae</taxon>
        <taxon>Laurales</taxon>
        <taxon>Lauraceae</taxon>
        <taxon>Cinnamomum</taxon>
    </lineage>
</organism>
<feature type="compositionally biased region" description="Basic and acidic residues" evidence="1">
    <location>
        <begin position="335"/>
        <end position="349"/>
    </location>
</feature>
<gene>
    <name evidence="3" type="ORF">CKAN_00736400</name>
</gene>
<dbReference type="Proteomes" id="UP000283530">
    <property type="component" value="Unassembled WGS sequence"/>
</dbReference>
<evidence type="ECO:0000256" key="1">
    <source>
        <dbReference type="SAM" id="MobiDB-lite"/>
    </source>
</evidence>
<evidence type="ECO:0000259" key="2">
    <source>
        <dbReference type="Pfam" id="PF14383"/>
    </source>
</evidence>
<proteinExistence type="predicted"/>
<dbReference type="OrthoDB" id="1924799at2759"/>
<name>A0A3S3N128_9MAGN</name>
<keyword evidence="4" id="KW-1185">Reference proteome</keyword>
<feature type="compositionally biased region" description="Polar residues" evidence="1">
    <location>
        <begin position="323"/>
        <end position="334"/>
    </location>
</feature>
<feature type="domain" description="DUF3741" evidence="2">
    <location>
        <begin position="71"/>
        <end position="86"/>
    </location>
</feature>
<evidence type="ECO:0000313" key="4">
    <source>
        <dbReference type="Proteomes" id="UP000283530"/>
    </source>
</evidence>
<feature type="region of interest" description="Disordered" evidence="1">
    <location>
        <begin position="185"/>
        <end position="353"/>
    </location>
</feature>